<dbReference type="CDD" id="cd00207">
    <property type="entry name" value="fer2"/>
    <property type="match status" value="1"/>
</dbReference>
<dbReference type="Gene3D" id="1.10.490.10">
    <property type="entry name" value="Globins"/>
    <property type="match status" value="1"/>
</dbReference>
<dbReference type="GO" id="GO:0019825">
    <property type="term" value="F:oxygen binding"/>
    <property type="evidence" value="ECO:0007669"/>
    <property type="project" value="InterPro"/>
</dbReference>
<protein>
    <recommendedName>
        <fullName evidence="13">2Fe-2S iron-sulfur cluster binding domain-containing protein</fullName>
    </recommendedName>
</protein>
<dbReference type="InterPro" id="IPR009050">
    <property type="entry name" value="Globin-like_sf"/>
</dbReference>
<dbReference type="AlphaFoldDB" id="A0A3E1K9S0"/>
<dbReference type="InterPro" id="IPR039261">
    <property type="entry name" value="FNR_nucleotide-bd"/>
</dbReference>
<dbReference type="PANTHER" id="PTHR47354">
    <property type="entry name" value="NADH OXIDOREDUCTASE HCR"/>
    <property type="match status" value="1"/>
</dbReference>
<dbReference type="InterPro" id="IPR008333">
    <property type="entry name" value="Cbr1-like_FAD-bd_dom"/>
</dbReference>
<feature type="domain" description="FAD-binding FR-type" evidence="10">
    <location>
        <begin position="88"/>
        <end position="186"/>
    </location>
</feature>
<keyword evidence="2" id="KW-0813">Transport</keyword>
<dbReference type="Pfam" id="PF00111">
    <property type="entry name" value="Fer2"/>
    <property type="match status" value="1"/>
</dbReference>
<dbReference type="InterPro" id="IPR001041">
    <property type="entry name" value="2Fe-2S_ferredoxin-type"/>
</dbReference>
<dbReference type="InterPro" id="IPR050415">
    <property type="entry name" value="MRET"/>
</dbReference>
<evidence type="ECO:0000313" key="11">
    <source>
        <dbReference type="EMBL" id="RFF30453.1"/>
    </source>
</evidence>
<dbReference type="GO" id="GO:0046872">
    <property type="term" value="F:metal ion binding"/>
    <property type="evidence" value="ECO:0007669"/>
    <property type="project" value="UniProtKB-KW"/>
</dbReference>
<dbReference type="CDD" id="cd00454">
    <property type="entry name" value="TrHb1_N"/>
    <property type="match status" value="1"/>
</dbReference>
<evidence type="ECO:0000256" key="3">
    <source>
        <dbReference type="ARBA" id="ARBA00022617"/>
    </source>
</evidence>
<dbReference type="EMBL" id="QUZK01000035">
    <property type="protein sequence ID" value="RFF30453.1"/>
    <property type="molecule type" value="Genomic_DNA"/>
</dbReference>
<dbReference type="PRINTS" id="PR00410">
    <property type="entry name" value="PHEHYDRXLASE"/>
</dbReference>
<evidence type="ECO:0000259" key="9">
    <source>
        <dbReference type="PROSITE" id="PS51085"/>
    </source>
</evidence>
<evidence type="ECO:0000259" key="10">
    <source>
        <dbReference type="PROSITE" id="PS51384"/>
    </source>
</evidence>
<dbReference type="GO" id="GO:0016491">
    <property type="term" value="F:oxidoreductase activity"/>
    <property type="evidence" value="ECO:0007669"/>
    <property type="project" value="InterPro"/>
</dbReference>
<dbReference type="PRINTS" id="PR00371">
    <property type="entry name" value="FPNCR"/>
</dbReference>
<comment type="caution">
    <text evidence="11">The sequence shown here is derived from an EMBL/GenBank/DDBJ whole genome shotgun (WGS) entry which is preliminary data.</text>
</comment>
<dbReference type="InterPro" id="IPR001486">
    <property type="entry name" value="Hemoglobin_trunc"/>
</dbReference>
<organism evidence="11 12">
    <name type="scientific">Wenzhouxiangella sediminis</name>
    <dbReference type="NCBI Taxonomy" id="1792836"/>
    <lineage>
        <taxon>Bacteria</taxon>
        <taxon>Pseudomonadati</taxon>
        <taxon>Pseudomonadota</taxon>
        <taxon>Gammaproteobacteria</taxon>
        <taxon>Chromatiales</taxon>
        <taxon>Wenzhouxiangellaceae</taxon>
        <taxon>Wenzhouxiangella</taxon>
    </lineage>
</organism>
<evidence type="ECO:0000256" key="8">
    <source>
        <dbReference type="SAM" id="MobiDB-lite"/>
    </source>
</evidence>
<dbReference type="Pfam" id="PF00175">
    <property type="entry name" value="NAD_binding_1"/>
    <property type="match status" value="1"/>
</dbReference>
<dbReference type="InterPro" id="IPR017927">
    <property type="entry name" value="FAD-bd_FR_type"/>
</dbReference>
<evidence type="ECO:0000256" key="6">
    <source>
        <dbReference type="ARBA" id="ARBA00034078"/>
    </source>
</evidence>
<dbReference type="Gene3D" id="3.40.50.80">
    <property type="entry name" value="Nucleotide-binding domain of ferredoxin-NADP reductase (FNR) module"/>
    <property type="match status" value="1"/>
</dbReference>
<proteinExistence type="predicted"/>
<dbReference type="InterPro" id="IPR036010">
    <property type="entry name" value="2Fe-2S_ferredoxin-like_sf"/>
</dbReference>
<dbReference type="Pfam" id="PF01152">
    <property type="entry name" value="Bac_globin"/>
    <property type="match status" value="1"/>
</dbReference>
<dbReference type="InterPro" id="IPR017938">
    <property type="entry name" value="Riboflavin_synthase-like_b-brl"/>
</dbReference>
<dbReference type="Pfam" id="PF00970">
    <property type="entry name" value="FAD_binding_6"/>
    <property type="match status" value="1"/>
</dbReference>
<keyword evidence="5 7" id="KW-0408">Iron</keyword>
<dbReference type="GO" id="GO:0051536">
    <property type="term" value="F:iron-sulfur cluster binding"/>
    <property type="evidence" value="ECO:0007669"/>
    <property type="project" value="InterPro"/>
</dbReference>
<reference evidence="11 12" key="1">
    <citation type="submission" date="2018-08" db="EMBL/GenBank/DDBJ databases">
        <title>Wenzhouxiangella salilacus sp. nov., a novel bacterium isolated from a saline lake in Xinjiang Province, China.</title>
        <authorList>
            <person name="Han S."/>
        </authorList>
    </citation>
    <scope>NUCLEOTIDE SEQUENCE [LARGE SCALE GENOMIC DNA]</scope>
    <source>
        <strain evidence="11 12">XDB06</strain>
    </source>
</reference>
<dbReference type="SUPFAM" id="SSF46458">
    <property type="entry name" value="Globin-like"/>
    <property type="match status" value="1"/>
</dbReference>
<accession>A0A3E1K9S0</accession>
<dbReference type="SUPFAM" id="SSF54292">
    <property type="entry name" value="2Fe-2S ferredoxin-like"/>
    <property type="match status" value="1"/>
</dbReference>
<dbReference type="RefSeq" id="WP_116650646.1">
    <property type="nucleotide sequence ID" value="NZ_QUZK01000035.1"/>
</dbReference>
<evidence type="ECO:0000313" key="12">
    <source>
        <dbReference type="Proteomes" id="UP000260351"/>
    </source>
</evidence>
<sequence>MEVQFRQHRVALREGETVLAGLLRQGLPVRYSCRAGSCHACLMRASDGRVPAEAQKGLKADLVRQGFFLPCRCIPEEPLRIDQFEADPPVASLPVIETFMLAEDIRCIRLPADRAVDPLPGQHIGIVGPDGHPRRYSVASLPRRDGHLELHVRKVPGGRVSGWLVDDLRAGDRLDVLPPGGAMVHDRDAMDGALLLVATGTGLAPMIPILREALAGPETRPVWLLHGAQGPEGLYADAWLRTLDATHPLFHYRACCSRQGHSKGCFPGRVTDWLMQYWPSLGTPSVRVAGRPGMVEAVVEFCRRQVDGASLDVLADPFHPHGELPPVAGDRGGQGRRAPPPDPELWARLGNGRILREVLRDFYDLAFEDERLGPYFAGVTRQRLREKQYSFLRSLMLGRRDYMGQRPRNAHHWMVISDDLFDYRIRLLEGCMRDHGLTDEWIGRWHVYEAFFRADIVKAEPLPRQVGGREVVQQGTEEARLEDGGVCDGCGRIIECGERVRFHLRLGAVYCLACSRRDPSGDTGRDGSAV</sequence>
<evidence type="ECO:0000256" key="7">
    <source>
        <dbReference type="PIRSR" id="PIRSR601486-1"/>
    </source>
</evidence>
<dbReference type="OrthoDB" id="9806195at2"/>
<evidence type="ECO:0000256" key="1">
    <source>
        <dbReference type="ARBA" id="ARBA00001970"/>
    </source>
</evidence>
<feature type="domain" description="2Fe-2S ferredoxin-type" evidence="9">
    <location>
        <begin position="1"/>
        <end position="87"/>
    </location>
</feature>
<evidence type="ECO:0000256" key="2">
    <source>
        <dbReference type="ARBA" id="ARBA00022448"/>
    </source>
</evidence>
<name>A0A3E1K9S0_9GAMM</name>
<dbReference type="Gene3D" id="2.40.30.10">
    <property type="entry name" value="Translation factors"/>
    <property type="match status" value="1"/>
</dbReference>
<evidence type="ECO:0000256" key="4">
    <source>
        <dbReference type="ARBA" id="ARBA00022723"/>
    </source>
</evidence>
<dbReference type="SUPFAM" id="SSF63380">
    <property type="entry name" value="Riboflavin synthase domain-like"/>
    <property type="match status" value="1"/>
</dbReference>
<comment type="cofactor">
    <cofactor evidence="1">
        <name>heme b</name>
        <dbReference type="ChEBI" id="CHEBI:60344"/>
    </cofactor>
</comment>
<dbReference type="GO" id="GO:0020037">
    <property type="term" value="F:heme binding"/>
    <property type="evidence" value="ECO:0007669"/>
    <property type="project" value="InterPro"/>
</dbReference>
<feature type="binding site" description="distal binding residue" evidence="7">
    <location>
        <position position="411"/>
    </location>
    <ligand>
        <name>heme</name>
        <dbReference type="ChEBI" id="CHEBI:30413"/>
    </ligand>
    <ligandPart>
        <name>Fe</name>
        <dbReference type="ChEBI" id="CHEBI:18248"/>
    </ligandPart>
</feature>
<dbReference type="InterPro" id="IPR012292">
    <property type="entry name" value="Globin/Proto"/>
</dbReference>
<gene>
    <name evidence="11" type="ORF">DZC52_08180</name>
</gene>
<keyword evidence="4 7" id="KW-0479">Metal-binding</keyword>
<dbReference type="Gene3D" id="3.10.20.30">
    <property type="match status" value="1"/>
</dbReference>
<dbReference type="InterPro" id="IPR001709">
    <property type="entry name" value="Flavoprot_Pyr_Nucl_cyt_Rdtase"/>
</dbReference>
<dbReference type="Proteomes" id="UP000260351">
    <property type="component" value="Unassembled WGS sequence"/>
</dbReference>
<evidence type="ECO:0008006" key="13">
    <source>
        <dbReference type="Google" id="ProtNLM"/>
    </source>
</evidence>
<dbReference type="PANTHER" id="PTHR47354:SF5">
    <property type="entry name" value="PROTEIN RFBI"/>
    <property type="match status" value="1"/>
</dbReference>
<keyword evidence="12" id="KW-1185">Reference proteome</keyword>
<evidence type="ECO:0000256" key="5">
    <source>
        <dbReference type="ARBA" id="ARBA00023004"/>
    </source>
</evidence>
<dbReference type="PROSITE" id="PS51384">
    <property type="entry name" value="FAD_FR"/>
    <property type="match status" value="1"/>
</dbReference>
<dbReference type="InterPro" id="IPR012675">
    <property type="entry name" value="Beta-grasp_dom_sf"/>
</dbReference>
<dbReference type="InterPro" id="IPR001433">
    <property type="entry name" value="OxRdtase_FAD/NAD-bd"/>
</dbReference>
<comment type="cofactor">
    <cofactor evidence="6">
        <name>[2Fe-2S] cluster</name>
        <dbReference type="ChEBI" id="CHEBI:190135"/>
    </cofactor>
</comment>
<keyword evidence="3 7" id="KW-0349">Heme</keyword>
<feature type="region of interest" description="Disordered" evidence="8">
    <location>
        <begin position="322"/>
        <end position="343"/>
    </location>
</feature>
<dbReference type="PROSITE" id="PS51085">
    <property type="entry name" value="2FE2S_FER_2"/>
    <property type="match status" value="1"/>
</dbReference>
<dbReference type="SUPFAM" id="SSF52343">
    <property type="entry name" value="Ferredoxin reductase-like, C-terminal NADP-linked domain"/>
    <property type="match status" value="1"/>
</dbReference>